<dbReference type="Proteomes" id="UP000051012">
    <property type="component" value="Unassembled WGS sequence"/>
</dbReference>
<dbReference type="EMBL" id="LJNI01000001">
    <property type="protein sequence ID" value="KPJ74554.1"/>
    <property type="molecule type" value="Genomic_DNA"/>
</dbReference>
<dbReference type="AlphaFoldDB" id="A0A0S7YJ27"/>
<dbReference type="GO" id="GO:0005886">
    <property type="term" value="C:plasma membrane"/>
    <property type="evidence" value="ECO:0007669"/>
    <property type="project" value="UniProtKB-SubCell"/>
</dbReference>
<keyword evidence="7 9" id="KW-1133">Transmembrane helix</keyword>
<keyword evidence="2" id="KW-0813">Transport</keyword>
<feature type="transmembrane region" description="Helical" evidence="9">
    <location>
        <begin position="132"/>
        <end position="163"/>
    </location>
</feature>
<accession>A0A0S7YJ27</accession>
<keyword evidence="5" id="KW-0598">Phosphotransferase system</keyword>
<keyword evidence="4" id="KW-0762">Sugar transport</keyword>
<keyword evidence="8 9" id="KW-0472">Membrane</keyword>
<comment type="caution">
    <text evidence="10">The sequence shown here is derived from an EMBL/GenBank/DDBJ whole genome shotgun (WGS) entry which is preliminary data.</text>
</comment>
<feature type="transmembrane region" description="Helical" evidence="9">
    <location>
        <begin position="29"/>
        <end position="57"/>
    </location>
</feature>
<evidence type="ECO:0000256" key="4">
    <source>
        <dbReference type="ARBA" id="ARBA00022597"/>
    </source>
</evidence>
<reference evidence="10 11" key="1">
    <citation type="journal article" date="2015" name="Microbiome">
        <title>Genomic resolution of linkages in carbon, nitrogen, and sulfur cycling among widespread estuary sediment bacteria.</title>
        <authorList>
            <person name="Baker B.J."/>
            <person name="Lazar C.S."/>
            <person name="Teske A.P."/>
            <person name="Dick G.J."/>
        </authorList>
    </citation>
    <scope>NUCLEOTIDE SEQUENCE [LARGE SCALE GENOMIC DNA]</scope>
    <source>
        <strain evidence="10">DG_78</strain>
    </source>
</reference>
<evidence type="ECO:0000313" key="10">
    <source>
        <dbReference type="EMBL" id="KPJ74554.1"/>
    </source>
</evidence>
<sequence length="214" mass="22951">MNVFVLAIIAAIILLDKYAVGEFGVSQPIISGTIIGAIFGDISSGIFLGALLQLIFLGESPFGGDIEPDGQAAGIIGTGSYFLLVSSNPLEYSLFLAIVFALVGGIIGGVLNMYAHVYNEKLYRVFMEKKHLLYVCHFAGLVTAFLRGLCLLLPIFILAHIVTIPRAFPQLTKELLMIIGLSVGLSNGLYLFVKKSTILYLCGGIACSLLLFVL</sequence>
<evidence type="ECO:0000256" key="8">
    <source>
        <dbReference type="ARBA" id="ARBA00023136"/>
    </source>
</evidence>
<feature type="transmembrane region" description="Helical" evidence="9">
    <location>
        <begin position="198"/>
        <end position="213"/>
    </location>
</feature>
<dbReference type="PATRIC" id="fig|1703772.3.peg.19"/>
<feature type="transmembrane region" description="Helical" evidence="9">
    <location>
        <begin position="175"/>
        <end position="193"/>
    </location>
</feature>
<evidence type="ECO:0000313" key="11">
    <source>
        <dbReference type="Proteomes" id="UP000051012"/>
    </source>
</evidence>
<feature type="transmembrane region" description="Helical" evidence="9">
    <location>
        <begin position="92"/>
        <end position="111"/>
    </location>
</feature>
<dbReference type="GO" id="GO:0009401">
    <property type="term" value="P:phosphoenolpyruvate-dependent sugar phosphotransferase system"/>
    <property type="evidence" value="ECO:0007669"/>
    <property type="project" value="UniProtKB-KW"/>
</dbReference>
<keyword evidence="6 9" id="KW-0812">Transmembrane</keyword>
<evidence type="ECO:0000256" key="5">
    <source>
        <dbReference type="ARBA" id="ARBA00022683"/>
    </source>
</evidence>
<evidence type="ECO:0000256" key="2">
    <source>
        <dbReference type="ARBA" id="ARBA00022448"/>
    </source>
</evidence>
<dbReference type="InterPro" id="IPR004700">
    <property type="entry name" value="PTS_IIC_man"/>
</dbReference>
<evidence type="ECO:0000256" key="3">
    <source>
        <dbReference type="ARBA" id="ARBA00022475"/>
    </source>
</evidence>
<comment type="subcellular location">
    <subcellularLocation>
        <location evidence="1">Cell membrane</location>
        <topology evidence="1">Multi-pass membrane protein</topology>
    </subcellularLocation>
</comment>
<evidence type="ECO:0000256" key="7">
    <source>
        <dbReference type="ARBA" id="ARBA00022989"/>
    </source>
</evidence>
<evidence type="ECO:0000256" key="6">
    <source>
        <dbReference type="ARBA" id="ARBA00022692"/>
    </source>
</evidence>
<evidence type="ECO:0000256" key="1">
    <source>
        <dbReference type="ARBA" id="ARBA00004651"/>
    </source>
</evidence>
<protein>
    <submittedName>
        <fullName evidence="10">Uncharacterized protein</fullName>
    </submittedName>
</protein>
<gene>
    <name evidence="10" type="ORF">AMJ52_00095</name>
</gene>
<proteinExistence type="predicted"/>
<dbReference type="Pfam" id="PF03609">
    <property type="entry name" value="EII-Sor"/>
    <property type="match status" value="1"/>
</dbReference>
<evidence type="ECO:0000256" key="9">
    <source>
        <dbReference type="SAM" id="Phobius"/>
    </source>
</evidence>
<organism evidence="10 11">
    <name type="scientific">candidate division TA06 bacterium DG_78</name>
    <dbReference type="NCBI Taxonomy" id="1703772"/>
    <lineage>
        <taxon>Bacteria</taxon>
        <taxon>Bacteria division TA06</taxon>
    </lineage>
</organism>
<keyword evidence="3" id="KW-1003">Cell membrane</keyword>
<name>A0A0S7YJ27_UNCT6</name>